<dbReference type="AlphaFoldDB" id="A0A9N9KDE4"/>
<proteinExistence type="predicted"/>
<accession>A0A9N9KDE4</accession>
<gene>
    <name evidence="1" type="ORF">CPELLU_LOCUS19835</name>
</gene>
<dbReference type="EMBL" id="CAJVQA010051960">
    <property type="protein sequence ID" value="CAG8822624.1"/>
    <property type="molecule type" value="Genomic_DNA"/>
</dbReference>
<name>A0A9N9KDE4_9GLOM</name>
<feature type="non-terminal residue" evidence="1">
    <location>
        <position position="1"/>
    </location>
</feature>
<feature type="non-terminal residue" evidence="1">
    <location>
        <position position="40"/>
    </location>
</feature>
<protein>
    <submittedName>
        <fullName evidence="1">22842_t:CDS:1</fullName>
    </submittedName>
</protein>
<evidence type="ECO:0000313" key="2">
    <source>
        <dbReference type="Proteomes" id="UP000789759"/>
    </source>
</evidence>
<keyword evidence="2" id="KW-1185">Reference proteome</keyword>
<dbReference type="OrthoDB" id="2468182at2759"/>
<evidence type="ECO:0000313" key="1">
    <source>
        <dbReference type="EMBL" id="CAG8822624.1"/>
    </source>
</evidence>
<organism evidence="1 2">
    <name type="scientific">Cetraspora pellucida</name>
    <dbReference type="NCBI Taxonomy" id="1433469"/>
    <lineage>
        <taxon>Eukaryota</taxon>
        <taxon>Fungi</taxon>
        <taxon>Fungi incertae sedis</taxon>
        <taxon>Mucoromycota</taxon>
        <taxon>Glomeromycotina</taxon>
        <taxon>Glomeromycetes</taxon>
        <taxon>Diversisporales</taxon>
        <taxon>Gigasporaceae</taxon>
        <taxon>Cetraspora</taxon>
    </lineage>
</organism>
<sequence length="40" mass="4439">GGQEDEDLFYNPWTEGITEKNPAAYIALTAKVEIQPSTIQ</sequence>
<reference evidence="1" key="1">
    <citation type="submission" date="2021-06" db="EMBL/GenBank/DDBJ databases">
        <authorList>
            <person name="Kallberg Y."/>
            <person name="Tangrot J."/>
            <person name="Rosling A."/>
        </authorList>
    </citation>
    <scope>NUCLEOTIDE SEQUENCE</scope>
    <source>
        <strain evidence="1">FL966</strain>
    </source>
</reference>
<dbReference type="Proteomes" id="UP000789759">
    <property type="component" value="Unassembled WGS sequence"/>
</dbReference>
<comment type="caution">
    <text evidence="1">The sequence shown here is derived from an EMBL/GenBank/DDBJ whole genome shotgun (WGS) entry which is preliminary data.</text>
</comment>